<dbReference type="InterPro" id="IPR049503">
    <property type="entry name" value="AbiJ_NTD4"/>
</dbReference>
<dbReference type="Proteomes" id="UP001595766">
    <property type="component" value="Unassembled WGS sequence"/>
</dbReference>
<evidence type="ECO:0000259" key="2">
    <source>
        <dbReference type="Pfam" id="PF22809"/>
    </source>
</evidence>
<dbReference type="Pfam" id="PF18863">
    <property type="entry name" value="AbiJ_NTD4"/>
    <property type="match status" value="1"/>
</dbReference>
<name>A0ABV8ENU5_9BACT</name>
<comment type="caution">
    <text evidence="3">The sequence shown here is derived from an EMBL/GenBank/DDBJ whole genome shotgun (WGS) entry which is preliminary data.</text>
</comment>
<dbReference type="NCBIfam" id="NF046078">
    <property type="entry name" value="STM4504_CBY0614"/>
    <property type="match status" value="1"/>
</dbReference>
<feature type="domain" description="DUF7014" evidence="2">
    <location>
        <begin position="163"/>
        <end position="291"/>
    </location>
</feature>
<organism evidence="3 4">
    <name type="scientific">Belliella kenyensis</name>
    <dbReference type="NCBI Taxonomy" id="1472724"/>
    <lineage>
        <taxon>Bacteria</taxon>
        <taxon>Pseudomonadati</taxon>
        <taxon>Bacteroidota</taxon>
        <taxon>Cytophagia</taxon>
        <taxon>Cytophagales</taxon>
        <taxon>Cyclobacteriaceae</taxon>
        <taxon>Belliella</taxon>
    </lineage>
</organism>
<keyword evidence="4" id="KW-1185">Reference proteome</keyword>
<dbReference type="Pfam" id="PF22809">
    <property type="entry name" value="DUF7014"/>
    <property type="match status" value="1"/>
</dbReference>
<evidence type="ECO:0000313" key="4">
    <source>
        <dbReference type="Proteomes" id="UP001595766"/>
    </source>
</evidence>
<reference evidence="4" key="1">
    <citation type="journal article" date="2019" name="Int. J. Syst. Evol. Microbiol.">
        <title>The Global Catalogue of Microorganisms (GCM) 10K type strain sequencing project: providing services to taxonomists for standard genome sequencing and annotation.</title>
        <authorList>
            <consortium name="The Broad Institute Genomics Platform"/>
            <consortium name="The Broad Institute Genome Sequencing Center for Infectious Disease"/>
            <person name="Wu L."/>
            <person name="Ma J."/>
        </authorList>
    </citation>
    <scope>NUCLEOTIDE SEQUENCE [LARGE SCALE GENOMIC DNA]</scope>
    <source>
        <strain evidence="4">CECT 8551</strain>
    </source>
</reference>
<dbReference type="EMBL" id="JBHSAV010000089">
    <property type="protein sequence ID" value="MFC3977954.1"/>
    <property type="molecule type" value="Genomic_DNA"/>
</dbReference>
<evidence type="ECO:0000313" key="3">
    <source>
        <dbReference type="EMBL" id="MFC3977954.1"/>
    </source>
</evidence>
<dbReference type="InterPro" id="IPR054280">
    <property type="entry name" value="DUF7014"/>
</dbReference>
<protein>
    <submittedName>
        <fullName evidence="3">STM4504/CBY_0614 family protein</fullName>
    </submittedName>
</protein>
<accession>A0ABV8ENU5</accession>
<proteinExistence type="predicted"/>
<dbReference type="RefSeq" id="WP_241297653.1">
    <property type="nucleotide sequence ID" value="NZ_JAKZGR010000030.1"/>
</dbReference>
<gene>
    <name evidence="3" type="ORF">ACFOUP_16335</name>
</gene>
<evidence type="ECO:0000259" key="1">
    <source>
        <dbReference type="Pfam" id="PF18863"/>
    </source>
</evidence>
<feature type="domain" description="HEPN AbiJ-N-terminal" evidence="1">
    <location>
        <begin position="3"/>
        <end position="155"/>
    </location>
</feature>
<sequence length="302" mass="35866">MRDIYSKRNKKAPDQLVYDRIDEKLRVQIIRTWKKFFNQYDEETSEKLWGQINTVICDEHGKHTLLKDDWFRNKEYYRCQNYFENLESLEKSFDVIEIVFRAISKIPEFVNQRITYSPEEIVKELNERFRENDFGFEFTKGRMVRVDNKLLHKDILNQVIQLTNERLFINANEEFLSALDHLRHRRNKEALNDSLKSFESTMKIIIHEMGWGYDERDTASKLIQKCLENELIPKSLQSQFSALRTTLEAGIPTIRNKNSGHGQGPKKIVVPDSLATYSIYMTGTCINYLIELYRERSSTANR</sequence>